<proteinExistence type="predicted"/>
<evidence type="ECO:0000256" key="2">
    <source>
        <dbReference type="SAM" id="Phobius"/>
    </source>
</evidence>
<name>L7LBX5_9ACTN</name>
<keyword evidence="2" id="KW-0472">Membrane</keyword>
<dbReference type="RefSeq" id="WP_005942523.1">
    <property type="nucleotide sequence ID" value="NZ_ATVK01000059.1"/>
</dbReference>
<keyword evidence="2" id="KW-1133">Transmembrane helix</keyword>
<evidence type="ECO:0000313" key="4">
    <source>
        <dbReference type="Proteomes" id="UP000053405"/>
    </source>
</evidence>
<comment type="caution">
    <text evidence="3">The sequence shown here is derived from an EMBL/GenBank/DDBJ whole genome shotgun (WGS) entry which is preliminary data.</text>
</comment>
<gene>
    <name evidence="3" type="ORF">GOHSU_40_00080</name>
</gene>
<protein>
    <recommendedName>
        <fullName evidence="5">GrpE protein</fullName>
    </recommendedName>
</protein>
<feature type="region of interest" description="Disordered" evidence="1">
    <location>
        <begin position="36"/>
        <end position="68"/>
    </location>
</feature>
<reference evidence="3 4" key="1">
    <citation type="submission" date="2012-12" db="EMBL/GenBank/DDBJ databases">
        <title>Whole genome shotgun sequence of Gordonia hirsuta NBRC 16056.</title>
        <authorList>
            <person name="Isaki-Nakamura S."/>
            <person name="Hosoyama A."/>
            <person name="Tsuchikane K."/>
            <person name="Katsumata H."/>
            <person name="Baba S."/>
            <person name="Yamazaki S."/>
            <person name="Fujita N."/>
        </authorList>
    </citation>
    <scope>NUCLEOTIDE SEQUENCE [LARGE SCALE GENOMIC DNA]</scope>
    <source>
        <strain evidence="3 4">NBRC 16056</strain>
    </source>
</reference>
<dbReference type="STRING" id="1121927.GOHSU_40_00080"/>
<sequence>MDLDPVVAALIAVAIALVGMLTGYLLGGRTAPRFPAGSPHAGVPQRPGAPEAFTPDPAPPGPSPAGGVLASQIAVTEPVPVSAPSGTGPLGAGPLGAGPAPVPDGKMVHALIGAYDTSTEASVRGYIADQLGGVGIRAVEPEPGTPFVPDSQRCVATEHLADAPAGTIIRTERPGWRGPNGPVRMPDVTVVAAPDRS</sequence>
<keyword evidence="2" id="KW-0812">Transmembrane</keyword>
<feature type="region of interest" description="Disordered" evidence="1">
    <location>
        <begin position="172"/>
        <end position="197"/>
    </location>
</feature>
<evidence type="ECO:0000313" key="3">
    <source>
        <dbReference type="EMBL" id="GAC58424.1"/>
    </source>
</evidence>
<organism evidence="3 4">
    <name type="scientific">Gordonia hirsuta DSM 44140 = NBRC 16056</name>
    <dbReference type="NCBI Taxonomy" id="1121927"/>
    <lineage>
        <taxon>Bacteria</taxon>
        <taxon>Bacillati</taxon>
        <taxon>Actinomycetota</taxon>
        <taxon>Actinomycetes</taxon>
        <taxon>Mycobacteriales</taxon>
        <taxon>Gordoniaceae</taxon>
        <taxon>Gordonia</taxon>
    </lineage>
</organism>
<feature type="region of interest" description="Disordered" evidence="1">
    <location>
        <begin position="79"/>
        <end position="98"/>
    </location>
</feature>
<feature type="transmembrane region" description="Helical" evidence="2">
    <location>
        <begin position="6"/>
        <end position="26"/>
    </location>
</feature>
<dbReference type="AlphaFoldDB" id="L7LBX5"/>
<dbReference type="EMBL" id="BANT01000040">
    <property type="protein sequence ID" value="GAC58424.1"/>
    <property type="molecule type" value="Genomic_DNA"/>
</dbReference>
<evidence type="ECO:0000256" key="1">
    <source>
        <dbReference type="SAM" id="MobiDB-lite"/>
    </source>
</evidence>
<accession>L7LBX5</accession>
<evidence type="ECO:0008006" key="5">
    <source>
        <dbReference type="Google" id="ProtNLM"/>
    </source>
</evidence>
<keyword evidence="4" id="KW-1185">Reference proteome</keyword>
<dbReference type="Proteomes" id="UP000053405">
    <property type="component" value="Unassembled WGS sequence"/>
</dbReference>